<keyword evidence="1 4" id="KW-0378">Hydrolase</keyword>
<dbReference type="SUPFAM" id="SSF52151">
    <property type="entry name" value="FabD/lysophospholipase-like"/>
    <property type="match status" value="1"/>
</dbReference>
<dbReference type="Pfam" id="PF01734">
    <property type="entry name" value="Patatin"/>
    <property type="match status" value="1"/>
</dbReference>
<dbReference type="InterPro" id="IPR050301">
    <property type="entry name" value="NTE"/>
</dbReference>
<dbReference type="InterPro" id="IPR002641">
    <property type="entry name" value="PNPLA_dom"/>
</dbReference>
<dbReference type="Gene3D" id="3.40.1090.10">
    <property type="entry name" value="Cytosolic phospholipase A2 catalytic domain"/>
    <property type="match status" value="2"/>
</dbReference>
<keyword evidence="7" id="KW-1185">Reference proteome</keyword>
<dbReference type="PANTHER" id="PTHR14226">
    <property type="entry name" value="NEUROPATHY TARGET ESTERASE/SWISS CHEESE D.MELANOGASTER"/>
    <property type="match status" value="1"/>
</dbReference>
<name>A0A399EH76_9DEIN</name>
<organism evidence="6 7">
    <name type="scientific">Calidithermus roseus</name>
    <dbReference type="NCBI Taxonomy" id="1644118"/>
    <lineage>
        <taxon>Bacteria</taxon>
        <taxon>Thermotogati</taxon>
        <taxon>Deinococcota</taxon>
        <taxon>Deinococci</taxon>
        <taxon>Thermales</taxon>
        <taxon>Thermaceae</taxon>
        <taxon>Calidithermus</taxon>
    </lineage>
</organism>
<dbReference type="AlphaFoldDB" id="A0A399EH76"/>
<evidence type="ECO:0000256" key="4">
    <source>
        <dbReference type="PROSITE-ProRule" id="PRU01161"/>
    </source>
</evidence>
<feature type="domain" description="PNPLA" evidence="5">
    <location>
        <begin position="1"/>
        <end position="156"/>
    </location>
</feature>
<feature type="short sequence motif" description="GXGXXG" evidence="4">
    <location>
        <begin position="4"/>
        <end position="9"/>
    </location>
</feature>
<gene>
    <name evidence="6" type="ORF">Mrose_02846</name>
</gene>
<dbReference type="GO" id="GO:0016042">
    <property type="term" value="P:lipid catabolic process"/>
    <property type="evidence" value="ECO:0007669"/>
    <property type="project" value="UniProtKB-UniRule"/>
</dbReference>
<sequence>MLSGGGARGLAHIGVLEVLQQRGFEAEVLAGTSMGAIVGALWASGKRAEEILEIARKAPWLSLFDFSMSLRLINPGKLERYLAQFLPERFEELPRKLVAVTTELPRGQAIYLYQGHLPSAVVASAAIPGVIGPVVREERMLVDGGVLDNLPIVAARFLGAEKVLAVDVTPDAALPPDDRSLRNTLGQVRHTARIMQQRLTQLTLAMHPPDLYIKPRLDHVGIEHFERLEEIVEAGRKAALEVLGEGAVSL</sequence>
<comment type="caution">
    <text evidence="6">The sequence shown here is derived from an EMBL/GenBank/DDBJ whole genome shotgun (WGS) entry which is preliminary data.</text>
</comment>
<evidence type="ECO:0000313" key="7">
    <source>
        <dbReference type="Proteomes" id="UP000265341"/>
    </source>
</evidence>
<feature type="active site" description="Proton acceptor" evidence="4">
    <location>
        <position position="143"/>
    </location>
</feature>
<evidence type="ECO:0000256" key="2">
    <source>
        <dbReference type="ARBA" id="ARBA00022963"/>
    </source>
</evidence>
<proteinExistence type="predicted"/>
<dbReference type="GO" id="GO:0016787">
    <property type="term" value="F:hydrolase activity"/>
    <property type="evidence" value="ECO:0007669"/>
    <property type="project" value="UniProtKB-UniRule"/>
</dbReference>
<dbReference type="CDD" id="cd07205">
    <property type="entry name" value="Pat_PNPLA6_PNPLA7_NTE1_like"/>
    <property type="match status" value="1"/>
</dbReference>
<feature type="short sequence motif" description="DGA/G" evidence="4">
    <location>
        <begin position="143"/>
        <end position="145"/>
    </location>
</feature>
<dbReference type="PANTHER" id="PTHR14226:SF76">
    <property type="entry name" value="NTE FAMILY PROTEIN RSSA"/>
    <property type="match status" value="1"/>
</dbReference>
<evidence type="ECO:0000313" key="6">
    <source>
        <dbReference type="EMBL" id="RIH83957.1"/>
    </source>
</evidence>
<dbReference type="Proteomes" id="UP000265341">
    <property type="component" value="Unassembled WGS sequence"/>
</dbReference>
<evidence type="ECO:0000256" key="1">
    <source>
        <dbReference type="ARBA" id="ARBA00022801"/>
    </source>
</evidence>
<keyword evidence="3 4" id="KW-0443">Lipid metabolism</keyword>
<evidence type="ECO:0000259" key="5">
    <source>
        <dbReference type="PROSITE" id="PS51635"/>
    </source>
</evidence>
<feature type="short sequence motif" description="GXSXG" evidence="4">
    <location>
        <begin position="31"/>
        <end position="35"/>
    </location>
</feature>
<reference evidence="6 7" key="1">
    <citation type="submission" date="2018-08" db="EMBL/GenBank/DDBJ databases">
        <title>Meiothermus roseus NBRC 110900 genome sequencing project.</title>
        <authorList>
            <person name="Da Costa M.S."/>
            <person name="Albuquerque L."/>
            <person name="Raposo P."/>
            <person name="Froufe H.J.C."/>
            <person name="Barroso C.S."/>
            <person name="Egas C."/>
        </authorList>
    </citation>
    <scope>NUCLEOTIDE SEQUENCE [LARGE SCALE GENOMIC DNA]</scope>
    <source>
        <strain evidence="6 7">NBRC 110900</strain>
    </source>
</reference>
<feature type="active site" description="Nucleophile" evidence="4">
    <location>
        <position position="33"/>
    </location>
</feature>
<dbReference type="EMBL" id="QWLA01000066">
    <property type="protein sequence ID" value="RIH83957.1"/>
    <property type="molecule type" value="Genomic_DNA"/>
</dbReference>
<dbReference type="PROSITE" id="PS51635">
    <property type="entry name" value="PNPLA"/>
    <property type="match status" value="1"/>
</dbReference>
<accession>A0A399EH76</accession>
<evidence type="ECO:0000256" key="3">
    <source>
        <dbReference type="ARBA" id="ARBA00023098"/>
    </source>
</evidence>
<keyword evidence="2 4" id="KW-0442">Lipid degradation</keyword>
<protein>
    <submittedName>
        <fullName evidence="6">Putative NTE family protein</fullName>
    </submittedName>
</protein>
<dbReference type="InterPro" id="IPR016035">
    <property type="entry name" value="Acyl_Trfase/lysoPLipase"/>
</dbReference>